<dbReference type="InterPro" id="IPR036388">
    <property type="entry name" value="WH-like_DNA-bd_sf"/>
</dbReference>
<name>A0A3B0YY23_9ZZZZ</name>
<gene>
    <name evidence="6" type="ORF">MNBD_GAMMA17-1090</name>
</gene>
<protein>
    <submittedName>
        <fullName evidence="6">Transcriptional regulator, LysR family</fullName>
    </submittedName>
</protein>
<feature type="domain" description="HTH lysR-type" evidence="5">
    <location>
        <begin position="6"/>
        <end position="63"/>
    </location>
</feature>
<evidence type="ECO:0000256" key="3">
    <source>
        <dbReference type="ARBA" id="ARBA00023125"/>
    </source>
</evidence>
<organism evidence="6">
    <name type="scientific">hydrothermal vent metagenome</name>
    <dbReference type="NCBI Taxonomy" id="652676"/>
    <lineage>
        <taxon>unclassified sequences</taxon>
        <taxon>metagenomes</taxon>
        <taxon>ecological metagenomes</taxon>
    </lineage>
</organism>
<dbReference type="SUPFAM" id="SSF53850">
    <property type="entry name" value="Periplasmic binding protein-like II"/>
    <property type="match status" value="1"/>
</dbReference>
<dbReference type="Pfam" id="PF03466">
    <property type="entry name" value="LysR_substrate"/>
    <property type="match status" value="1"/>
</dbReference>
<evidence type="ECO:0000313" key="6">
    <source>
        <dbReference type="EMBL" id="VAW85958.1"/>
    </source>
</evidence>
<proteinExistence type="inferred from homology"/>
<sequence>MKQPRVTLEQWRTLQAVIDHGGYAQAAEKLHRSQSSLSYTITKMQQQLGMPLLRIEGRKAVLTLAGDVLLRRSRQLVSDAAELEAVAHNLDQGWELEIRIVVDAAFPSTCLMAALKAFIPLSRGTRIQLNEVVLSGADEALLEGDADLVICGHVPQGFLGDQLIEVEFIAVAHCDHPLHQRQRELTNEDLRREIQVVIRDSGVQLKRDVGWLGSSHRWTVTSIDKATDALVGGLGFGWVPSHHARRYIESGELLPLPLREGQCRKVHLFMVLGQSGRAGPATQKLAAILRENCQP</sequence>
<comment type="similarity">
    <text evidence="1">Belongs to the LysR transcriptional regulatory family.</text>
</comment>
<evidence type="ECO:0000259" key="5">
    <source>
        <dbReference type="PROSITE" id="PS50931"/>
    </source>
</evidence>
<dbReference type="GO" id="GO:0000976">
    <property type="term" value="F:transcription cis-regulatory region binding"/>
    <property type="evidence" value="ECO:0007669"/>
    <property type="project" value="TreeGrafter"/>
</dbReference>
<dbReference type="GO" id="GO:0003700">
    <property type="term" value="F:DNA-binding transcription factor activity"/>
    <property type="evidence" value="ECO:0007669"/>
    <property type="project" value="InterPro"/>
</dbReference>
<dbReference type="InterPro" id="IPR036390">
    <property type="entry name" value="WH_DNA-bd_sf"/>
</dbReference>
<evidence type="ECO:0000256" key="2">
    <source>
        <dbReference type="ARBA" id="ARBA00023015"/>
    </source>
</evidence>
<dbReference type="Pfam" id="PF00126">
    <property type="entry name" value="HTH_1"/>
    <property type="match status" value="1"/>
</dbReference>
<accession>A0A3B0YY23</accession>
<dbReference type="InterPro" id="IPR000847">
    <property type="entry name" value="LysR_HTH_N"/>
</dbReference>
<keyword evidence="2" id="KW-0805">Transcription regulation</keyword>
<dbReference type="Gene3D" id="3.40.190.290">
    <property type="match status" value="1"/>
</dbReference>
<dbReference type="SUPFAM" id="SSF46785">
    <property type="entry name" value="Winged helix' DNA-binding domain"/>
    <property type="match status" value="1"/>
</dbReference>
<dbReference type="AlphaFoldDB" id="A0A3B0YY23"/>
<dbReference type="InterPro" id="IPR005119">
    <property type="entry name" value="LysR_subst-bd"/>
</dbReference>
<dbReference type="EMBL" id="UOFQ01000033">
    <property type="protein sequence ID" value="VAW85958.1"/>
    <property type="molecule type" value="Genomic_DNA"/>
</dbReference>
<dbReference type="PANTHER" id="PTHR30126">
    <property type="entry name" value="HTH-TYPE TRANSCRIPTIONAL REGULATOR"/>
    <property type="match status" value="1"/>
</dbReference>
<evidence type="ECO:0000256" key="1">
    <source>
        <dbReference type="ARBA" id="ARBA00009437"/>
    </source>
</evidence>
<keyword evidence="3" id="KW-0238">DNA-binding</keyword>
<dbReference type="PANTHER" id="PTHR30126:SF88">
    <property type="entry name" value="TRANSCRIPTIONAL REGULATOR-RELATED"/>
    <property type="match status" value="1"/>
</dbReference>
<reference evidence="6" key="1">
    <citation type="submission" date="2018-06" db="EMBL/GenBank/DDBJ databases">
        <authorList>
            <person name="Zhirakovskaya E."/>
        </authorList>
    </citation>
    <scope>NUCLEOTIDE SEQUENCE</scope>
</reference>
<keyword evidence="4" id="KW-0804">Transcription</keyword>
<dbReference type="Gene3D" id="1.10.10.10">
    <property type="entry name" value="Winged helix-like DNA-binding domain superfamily/Winged helix DNA-binding domain"/>
    <property type="match status" value="1"/>
</dbReference>
<dbReference type="PROSITE" id="PS50931">
    <property type="entry name" value="HTH_LYSR"/>
    <property type="match status" value="1"/>
</dbReference>
<evidence type="ECO:0000256" key="4">
    <source>
        <dbReference type="ARBA" id="ARBA00023163"/>
    </source>
</evidence>